<dbReference type="Pfam" id="PF04012">
    <property type="entry name" value="PspA_IM30"/>
    <property type="match status" value="1"/>
</dbReference>
<gene>
    <name evidence="3" type="ORF">EHS13_06850</name>
</gene>
<dbReference type="KEGG" id="ppsc:EHS13_06850"/>
<dbReference type="AlphaFoldDB" id="A0A6B8RGG9"/>
<comment type="similarity">
    <text evidence="1">Belongs to the PspA/Vipp/IM30 family.</text>
</comment>
<dbReference type="PANTHER" id="PTHR31088:SF6">
    <property type="entry name" value="PHAGE SHOCK PROTEIN A"/>
    <property type="match status" value="1"/>
</dbReference>
<sequence length="226" mass="26762">MSLLRRMRDMTAATFNEKLERSEDPVRMIDQYLASQREQIQQAERLHQQCVQHAQSLRVQFVGAEQWRDKREQQAMLALKAGEEQTARLALQDKMIHEQKCEQYRELYEQSKLALVELEDQLHALKADYTEIAAKRSYYQARLESVRLQRRMNEHMNEMGRSSTPRMFNRLEEKVSDLEYETRSLRDVRRLSKEVLYQAGSAVQQVLEQELNNLRKKLAMEGGSKL</sequence>
<evidence type="ECO:0000313" key="3">
    <source>
        <dbReference type="EMBL" id="QGQ94623.1"/>
    </source>
</evidence>
<dbReference type="RefSeq" id="WP_155699630.1">
    <property type="nucleotide sequence ID" value="NZ_CP034235.1"/>
</dbReference>
<dbReference type="PANTHER" id="PTHR31088">
    <property type="entry name" value="MEMBRANE-ASSOCIATED PROTEIN VIPP1, CHLOROPLASTIC"/>
    <property type="match status" value="1"/>
</dbReference>
<evidence type="ECO:0000313" key="4">
    <source>
        <dbReference type="Proteomes" id="UP000426246"/>
    </source>
</evidence>
<accession>A0A6B8RGG9</accession>
<name>A0A6B8RGG9_9BACL</name>
<feature type="coiled-coil region" evidence="2">
    <location>
        <begin position="101"/>
        <end position="135"/>
    </location>
</feature>
<protein>
    <submittedName>
        <fullName evidence="3">PspA/IM30 family protein</fullName>
    </submittedName>
</protein>
<keyword evidence="2" id="KW-0175">Coiled coil</keyword>
<dbReference type="Proteomes" id="UP000426246">
    <property type="component" value="Chromosome"/>
</dbReference>
<evidence type="ECO:0000256" key="1">
    <source>
        <dbReference type="ARBA" id="ARBA00043985"/>
    </source>
</evidence>
<reference evidence="4" key="1">
    <citation type="submission" date="2018-11" db="EMBL/GenBank/DDBJ databases">
        <title>Complete genome sequence of Paenibacillus sp. ML311-T8.</title>
        <authorList>
            <person name="Nam Y.-D."/>
            <person name="Kang J."/>
            <person name="Chung W.-H."/>
            <person name="Park Y.S."/>
        </authorList>
    </citation>
    <scope>NUCLEOTIDE SEQUENCE [LARGE SCALE GENOMIC DNA]</scope>
    <source>
        <strain evidence="4">ML311-T8</strain>
    </source>
</reference>
<dbReference type="OrthoDB" id="9779630at2"/>
<dbReference type="InterPro" id="IPR007157">
    <property type="entry name" value="PspA_VIPP1"/>
</dbReference>
<evidence type="ECO:0000256" key="2">
    <source>
        <dbReference type="SAM" id="Coils"/>
    </source>
</evidence>
<proteinExistence type="inferred from homology"/>
<dbReference type="EMBL" id="CP034235">
    <property type="protein sequence ID" value="QGQ94623.1"/>
    <property type="molecule type" value="Genomic_DNA"/>
</dbReference>
<organism evidence="3 4">
    <name type="scientific">Paenibacillus psychroresistens</name>
    <dbReference type="NCBI Taxonomy" id="1778678"/>
    <lineage>
        <taxon>Bacteria</taxon>
        <taxon>Bacillati</taxon>
        <taxon>Bacillota</taxon>
        <taxon>Bacilli</taxon>
        <taxon>Bacillales</taxon>
        <taxon>Paenibacillaceae</taxon>
        <taxon>Paenibacillus</taxon>
    </lineage>
</organism>
<keyword evidence="4" id="KW-1185">Reference proteome</keyword>